<sequence>MNQYCFICNSRAGISLRNAINIFGENNLQQSGKSMVNILSEILDKPIKEKNIHSKILCNKCHKTCIEYDSIQIRLQVIKSTILTQFKKTLPRHNLDYDNYNDESTPKKFSGKKIVLPASKLQPLPSNFVLKGGKLGATPLANLTSKLNNPEIRILSPSTLNLKVTVGSSVLTQSIKTTGVSNKQRSLAHTVTSSVTSTLTSVTSSVTSASFTSTKTSRVLSFALDEPPKDIFSAELSQNSSLKSEENGDAVNDDQPMEIDEACSLAVITTSANDEKLVFEDIANKNDDDKSKSFFDVDLLSSLDSPAGEGEGKYVLGKLQMMQGDDDDDDQSTIVMGSENGIIRVMSGQKFLSGEISLVMPEEEDLEEQDTQDSNEDSQFELHVSGDEETANAIIAAAQEQGGAFIKVESGEMYRVESVQSKPEDDVSGEDDAMLLDIVARENGQFKCLICERNDSEGAQFSGSAASMAQHMRSCHGARIHICALCGLILRKKADYLAHLSKHKNLVHTDKSKMHECNICQKKYNSKSTLAEHMHTHTGSKPHTCSVCVKSFASKYTLQSHLKTHLDRPRPFKCSQCGKSFLTQQNLNQHEKTHSGVKEFICKVCGKAFGALHNLEVHGVVHSGNKPFVCGVCSKGFARRAEVRDHMRIHTGERPFSCEECGARFTQRSNLHSHRRATHLDDKRHVCHLCPKRFKRRRLLDYHVKASHTGERPLQCEVCQASFVYPEHFKKHMRIHSGEKPYSCEVCGRQFNTRDNLNTHRYVHSDKKPYECVVCSAGYMRKQQLYHHMKNTGHLAESIVVNQPRILKVPQNVVTSAGTIIIDPGKEEQTSNIRSSGIFDDIQEESGKSIENSSLDIVQNNEVQPLITLHNISTEKEDNSILETIPEEQLTEDTDQITTVDGTNANVTRLIQFQLPDGTSGWLAV</sequence>
<dbReference type="FunFam" id="3.30.160.60:FF:001290">
    <property type="entry name" value="Zinc finger 45-like"/>
    <property type="match status" value="1"/>
</dbReference>
<evidence type="ECO:0000256" key="2">
    <source>
        <dbReference type="ARBA" id="ARBA00022723"/>
    </source>
</evidence>
<dbReference type="SUPFAM" id="SSF57667">
    <property type="entry name" value="beta-beta-alpha zinc fingers"/>
    <property type="match status" value="5"/>
</dbReference>
<dbReference type="GO" id="GO:0008270">
    <property type="term" value="F:zinc ion binding"/>
    <property type="evidence" value="ECO:0007669"/>
    <property type="project" value="UniProtKB-KW"/>
</dbReference>
<dbReference type="SMART" id="SM00355">
    <property type="entry name" value="ZnF_C2H2"/>
    <property type="match status" value="12"/>
</dbReference>
<dbReference type="InterPro" id="IPR013087">
    <property type="entry name" value="Znf_C2H2_type"/>
</dbReference>
<protein>
    <submittedName>
        <fullName evidence="9">Zinc finger Y-chromosomal protein-like isoform X1</fullName>
    </submittedName>
</protein>
<dbReference type="GO" id="GO:0040029">
    <property type="term" value="P:epigenetic regulation of gene expression"/>
    <property type="evidence" value="ECO:0007669"/>
    <property type="project" value="UniProtKB-ARBA"/>
</dbReference>
<feature type="domain" description="C2H2-type" evidence="8">
    <location>
        <begin position="770"/>
        <end position="799"/>
    </location>
</feature>
<keyword evidence="1" id="KW-1017">Isopeptide bond</keyword>
<keyword evidence="5" id="KW-0862">Zinc</keyword>
<evidence type="ECO:0000256" key="3">
    <source>
        <dbReference type="ARBA" id="ARBA00022737"/>
    </source>
</evidence>
<dbReference type="KEGG" id="pxu:106125841"/>
<keyword evidence="2" id="KW-0479">Metal-binding</keyword>
<organism evidence="9">
    <name type="scientific">Papilio xuthus</name>
    <name type="common">Asian swallowtail butterfly</name>
    <dbReference type="NCBI Taxonomy" id="66420"/>
    <lineage>
        <taxon>Eukaryota</taxon>
        <taxon>Metazoa</taxon>
        <taxon>Ecdysozoa</taxon>
        <taxon>Arthropoda</taxon>
        <taxon>Hexapoda</taxon>
        <taxon>Insecta</taxon>
        <taxon>Pterygota</taxon>
        <taxon>Neoptera</taxon>
        <taxon>Endopterygota</taxon>
        <taxon>Lepidoptera</taxon>
        <taxon>Glossata</taxon>
        <taxon>Ditrysia</taxon>
        <taxon>Papilionoidea</taxon>
        <taxon>Papilionidae</taxon>
        <taxon>Papilioninae</taxon>
        <taxon>Papilio</taxon>
    </lineage>
</organism>
<accession>A0AAJ7EIK1</accession>
<feature type="domain" description="C2H2-type" evidence="8">
    <location>
        <begin position="543"/>
        <end position="570"/>
    </location>
</feature>
<dbReference type="GO" id="GO:0000977">
    <property type="term" value="F:RNA polymerase II transcription regulatory region sequence-specific DNA binding"/>
    <property type="evidence" value="ECO:0007669"/>
    <property type="project" value="TreeGrafter"/>
</dbReference>
<dbReference type="RefSeq" id="XP_013178693.1">
    <property type="nucleotide sequence ID" value="XM_013323239.1"/>
</dbReference>
<dbReference type="FunFam" id="3.30.160.60:FF:000624">
    <property type="entry name" value="zinc finger protein 697"/>
    <property type="match status" value="2"/>
</dbReference>
<evidence type="ECO:0000313" key="9">
    <source>
        <dbReference type="RefSeq" id="XP_013178693.1"/>
    </source>
</evidence>
<evidence type="ECO:0000256" key="5">
    <source>
        <dbReference type="ARBA" id="ARBA00022833"/>
    </source>
</evidence>
<feature type="domain" description="C2H2-type" evidence="8">
    <location>
        <begin position="656"/>
        <end position="684"/>
    </location>
</feature>
<dbReference type="GO" id="GO:0032502">
    <property type="term" value="P:developmental process"/>
    <property type="evidence" value="ECO:0007669"/>
    <property type="project" value="UniProtKB-ARBA"/>
</dbReference>
<dbReference type="Pfam" id="PF00096">
    <property type="entry name" value="zf-C2H2"/>
    <property type="match status" value="6"/>
</dbReference>
<reference evidence="9" key="1">
    <citation type="submission" date="2025-08" db="UniProtKB">
        <authorList>
            <consortium name="RefSeq"/>
        </authorList>
    </citation>
    <scope>IDENTIFICATION</scope>
</reference>
<keyword evidence="3" id="KW-0677">Repeat</keyword>
<dbReference type="GO" id="GO:0000785">
    <property type="term" value="C:chromatin"/>
    <property type="evidence" value="ECO:0007669"/>
    <property type="project" value="UniProtKB-ARBA"/>
</dbReference>
<dbReference type="InterPro" id="IPR036236">
    <property type="entry name" value="Znf_C2H2_sf"/>
</dbReference>
<evidence type="ECO:0000256" key="4">
    <source>
        <dbReference type="ARBA" id="ARBA00022771"/>
    </source>
</evidence>
<dbReference type="PANTHER" id="PTHR24409">
    <property type="entry name" value="ZINC FINGER PROTEIN 142"/>
    <property type="match status" value="1"/>
</dbReference>
<dbReference type="Gene3D" id="3.30.160.60">
    <property type="entry name" value="Classic Zinc Finger"/>
    <property type="match status" value="11"/>
</dbReference>
<feature type="domain" description="C2H2-type" evidence="8">
    <location>
        <begin position="572"/>
        <end position="599"/>
    </location>
</feature>
<feature type="domain" description="C2H2-type" evidence="8">
    <location>
        <begin position="714"/>
        <end position="741"/>
    </location>
</feature>
<evidence type="ECO:0000259" key="8">
    <source>
        <dbReference type="PROSITE" id="PS50157"/>
    </source>
</evidence>
<feature type="domain" description="C2H2-type" evidence="8">
    <location>
        <begin position="685"/>
        <end position="713"/>
    </location>
</feature>
<dbReference type="FunFam" id="3.30.160.60:FF:000202">
    <property type="entry name" value="Zinc finger protein 574"/>
    <property type="match status" value="1"/>
</dbReference>
<evidence type="ECO:0000256" key="1">
    <source>
        <dbReference type="ARBA" id="ARBA00022499"/>
    </source>
</evidence>
<keyword evidence="4 7" id="KW-0863">Zinc-finger</keyword>
<gene>
    <name evidence="9" type="primary">LOC106125841</name>
</gene>
<feature type="domain" description="C2H2-type" evidence="8">
    <location>
        <begin position="742"/>
        <end position="769"/>
    </location>
</feature>
<keyword evidence="6" id="KW-0832">Ubl conjugation</keyword>
<proteinExistence type="predicted"/>
<dbReference type="FunFam" id="3.30.160.60:FF:000690">
    <property type="entry name" value="Zinc finger protein 354C"/>
    <property type="match status" value="1"/>
</dbReference>
<dbReference type="GO" id="GO:0000981">
    <property type="term" value="F:DNA-binding transcription factor activity, RNA polymerase II-specific"/>
    <property type="evidence" value="ECO:0007669"/>
    <property type="project" value="TreeGrafter"/>
</dbReference>
<dbReference type="PROSITE" id="PS50157">
    <property type="entry name" value="ZINC_FINGER_C2H2_2"/>
    <property type="match status" value="10"/>
</dbReference>
<evidence type="ECO:0000256" key="7">
    <source>
        <dbReference type="PROSITE-ProRule" id="PRU00042"/>
    </source>
</evidence>
<dbReference type="PROSITE" id="PS00028">
    <property type="entry name" value="ZINC_FINGER_C2H2_1"/>
    <property type="match status" value="9"/>
</dbReference>
<feature type="domain" description="C2H2-type" evidence="8">
    <location>
        <begin position="628"/>
        <end position="655"/>
    </location>
</feature>
<dbReference type="GO" id="GO:0005634">
    <property type="term" value="C:nucleus"/>
    <property type="evidence" value="ECO:0007669"/>
    <property type="project" value="TreeGrafter"/>
</dbReference>
<evidence type="ECO:0000256" key="6">
    <source>
        <dbReference type="ARBA" id="ARBA00022843"/>
    </source>
</evidence>
<dbReference type="PANTHER" id="PTHR24409:SF295">
    <property type="entry name" value="AZ2-RELATED"/>
    <property type="match status" value="1"/>
</dbReference>
<feature type="domain" description="C2H2-type" evidence="8">
    <location>
        <begin position="515"/>
        <end position="542"/>
    </location>
</feature>
<dbReference type="GeneID" id="106125841"/>
<dbReference type="Pfam" id="PF13912">
    <property type="entry name" value="zf-C2H2_6"/>
    <property type="match status" value="1"/>
</dbReference>
<dbReference type="GO" id="GO:0003682">
    <property type="term" value="F:chromatin binding"/>
    <property type="evidence" value="ECO:0007669"/>
    <property type="project" value="UniProtKB-ARBA"/>
</dbReference>
<name>A0AAJ7EIK1_PAPXU</name>
<dbReference type="Proteomes" id="UP000694872">
    <property type="component" value="Unplaced"/>
</dbReference>
<dbReference type="AlphaFoldDB" id="A0AAJ7EIK1"/>
<dbReference type="FunFam" id="3.30.160.60:FF:000176">
    <property type="entry name" value="zinc finger protein 70"/>
    <property type="match status" value="1"/>
</dbReference>
<feature type="domain" description="C2H2-type" evidence="8">
    <location>
        <begin position="600"/>
        <end position="627"/>
    </location>
</feature>